<dbReference type="EMBL" id="CP021422">
    <property type="protein sequence ID" value="ASB41473.1"/>
    <property type="molecule type" value="Genomic_DNA"/>
</dbReference>
<reference evidence="2 4" key="3">
    <citation type="submission" date="2020-11" db="EMBL/GenBank/DDBJ databases">
        <title>Closed and high quality bacterial genomes of the OMM12 community.</title>
        <authorList>
            <person name="Marbouty M."/>
            <person name="Lamy-Besnier Q."/>
            <person name="Debarbieux L."/>
            <person name="Koszul R."/>
        </authorList>
    </citation>
    <scope>NUCLEOTIDE SEQUENCE [LARGE SCALE GENOMIC DNA]</scope>
    <source>
        <strain evidence="2 4">KB18</strain>
    </source>
</reference>
<reference evidence="1" key="1">
    <citation type="journal article" date="2017" name="Genome Announc.">
        <title>High-Quality Whole-Genome Sequences of the Oligo-Mouse-Microbiota Bacterial Community.</title>
        <authorList>
            <person name="Garzetti D."/>
            <person name="Brugiroux S."/>
            <person name="Bunk B."/>
            <person name="Pukall R."/>
            <person name="McCoy K.D."/>
            <person name="Macpherson A.J."/>
            <person name="Stecher B."/>
        </authorList>
    </citation>
    <scope>NUCLEOTIDE SEQUENCE</scope>
    <source>
        <strain evidence="1">KB18</strain>
    </source>
</reference>
<protein>
    <submittedName>
        <fullName evidence="2">SEL1-like repeat protein</fullName>
    </submittedName>
</protein>
<dbReference type="InterPro" id="IPR050767">
    <property type="entry name" value="Sel1_AlgK"/>
</dbReference>
<evidence type="ECO:0000313" key="4">
    <source>
        <dbReference type="Proteomes" id="UP000596035"/>
    </source>
</evidence>
<dbReference type="EMBL" id="CP065321">
    <property type="protein sequence ID" value="QQR30730.1"/>
    <property type="molecule type" value="Genomic_DNA"/>
</dbReference>
<dbReference type="InterPro" id="IPR041073">
    <property type="entry name" value="MobL"/>
</dbReference>
<dbReference type="InterPro" id="IPR011990">
    <property type="entry name" value="TPR-like_helical_dom_sf"/>
</dbReference>
<dbReference type="SMART" id="SM00671">
    <property type="entry name" value="SEL1"/>
    <property type="match status" value="4"/>
</dbReference>
<dbReference type="Pfam" id="PF18555">
    <property type="entry name" value="MobL"/>
    <property type="match status" value="1"/>
</dbReference>
<gene>
    <name evidence="1" type="ORF">ADH66_12915</name>
    <name evidence="2" type="ORF">I5Q82_03240</name>
</gene>
<name>A0A1Z2XSQ5_9FIRM</name>
<evidence type="ECO:0000313" key="2">
    <source>
        <dbReference type="EMBL" id="QQR30730.1"/>
    </source>
</evidence>
<dbReference type="RefSeq" id="WP_084384485.1">
    <property type="nucleotide sequence ID" value="NZ_CP021422.1"/>
</dbReference>
<dbReference type="InterPro" id="IPR048102">
    <property type="entry name" value="MobP3"/>
</dbReference>
<dbReference type="NCBIfam" id="NF041499">
    <property type="entry name" value="MobP3"/>
    <property type="match status" value="1"/>
</dbReference>
<dbReference type="Proteomes" id="UP000596035">
    <property type="component" value="Chromosome"/>
</dbReference>
<dbReference type="AlphaFoldDB" id="A0A1Z2XSQ5"/>
<accession>A0A1Z2XSQ5</accession>
<dbReference type="Pfam" id="PF08238">
    <property type="entry name" value="Sel1"/>
    <property type="match status" value="4"/>
</dbReference>
<evidence type="ECO:0000313" key="1">
    <source>
        <dbReference type="EMBL" id="ASB41473.1"/>
    </source>
</evidence>
<sequence length="624" mass="71361">MPKLVTKFKYLKPSARQSRGGYAKYIATREGVEKLDDSQRFAPVTAKQQQLIQRLLKDFSDSREMFEYEDYLQNQTVGSASEFITRAIEDNASKCLTSKTYADYIATRPRAERLGSHGLFTDDGVQVNLDRVSADLNSYGGNVYTIIISLRREDAERLGFDTGSRWRDMLRTQTQALAENLKIPLEHLKWFAAFHNEGHHPHVHLLAYSTVENEGYLTKQGVHNLRSEFAKDIFAQDLHCIYEQQTEYRDELRAKSKEKVAKLVEQINSGLIVDPQLQQMLVELSRRLKRHKGKKVYGYLSAGAKKLVDTIVDQMAQDSRIAALYDLWYRQRDEIFKTYSGNPSERLPLSQNPEFKPIRNAVVKAALGIEHQEENIKEQQEPDEPGYFSREYGGKKSWWSDEYKLARKYLYGSETASPDPVRAMELLQREAEKGNGFALYDLGLMARNGFGCEKNDVLAQERFRKALAAFMAEESRSKKPDYWQYRIGKMYASGYGTEQDFRTAAEWYEKAAAGGNPFAAYAFGCLYRRGQGVERDEVRAIAYFQAAAAHGNEYAQRLLDSLHSTSGAQSWSVMNAALRLLRQAAGIFQDRLRDLDNEHMHHSDRKLMSKIAEKKLAQGQKLGG</sequence>
<evidence type="ECO:0000313" key="3">
    <source>
        <dbReference type="Proteomes" id="UP000196710"/>
    </source>
</evidence>
<dbReference type="PANTHER" id="PTHR11102:SF160">
    <property type="entry name" value="ERAD-ASSOCIATED E3 UBIQUITIN-PROTEIN LIGASE COMPONENT HRD3"/>
    <property type="match status" value="1"/>
</dbReference>
<dbReference type="PANTHER" id="PTHR11102">
    <property type="entry name" value="SEL-1-LIKE PROTEIN"/>
    <property type="match status" value="1"/>
</dbReference>
<proteinExistence type="predicted"/>
<dbReference type="Gene3D" id="1.25.40.10">
    <property type="entry name" value="Tetratricopeptide repeat domain"/>
    <property type="match status" value="1"/>
</dbReference>
<dbReference type="KEGG" id="amur:ADH66_12915"/>
<dbReference type="InterPro" id="IPR006597">
    <property type="entry name" value="Sel1-like"/>
</dbReference>
<dbReference type="SUPFAM" id="SSF81901">
    <property type="entry name" value="HCP-like"/>
    <property type="match status" value="1"/>
</dbReference>
<organism evidence="2 4">
    <name type="scientific">Acutalibacter muris</name>
    <dbReference type="NCBI Taxonomy" id="1796620"/>
    <lineage>
        <taxon>Bacteria</taxon>
        <taxon>Bacillati</taxon>
        <taxon>Bacillota</taxon>
        <taxon>Clostridia</taxon>
        <taxon>Eubacteriales</taxon>
        <taxon>Acutalibacteraceae</taxon>
        <taxon>Acutalibacter</taxon>
    </lineage>
</organism>
<keyword evidence="3" id="KW-1185">Reference proteome</keyword>
<reference evidence="3" key="2">
    <citation type="submission" date="2017-05" db="EMBL/GenBank/DDBJ databases">
        <title>Improved OligoMM genomes.</title>
        <authorList>
            <person name="Garzetti D."/>
        </authorList>
    </citation>
    <scope>NUCLEOTIDE SEQUENCE [LARGE SCALE GENOMIC DNA]</scope>
    <source>
        <strain evidence="3">KB18</strain>
    </source>
</reference>
<dbReference type="Proteomes" id="UP000196710">
    <property type="component" value="Chromosome"/>
</dbReference>